<proteinExistence type="predicted"/>
<dbReference type="AlphaFoldDB" id="Q4RQ08"/>
<reference evidence="1" key="1">
    <citation type="journal article" date="2004" name="Nature">
        <title>Genome duplication in the teleost fish Tetraodon nigroviridis reveals the early vertebrate proto-karyotype.</title>
        <authorList>
            <person name="Jaillon O."/>
            <person name="Aury J.-M."/>
            <person name="Brunet F."/>
            <person name="Petit J.-L."/>
            <person name="Stange-Thomann N."/>
            <person name="Mauceli E."/>
            <person name="Bouneau L."/>
            <person name="Fischer C."/>
            <person name="Ozouf-Costaz C."/>
            <person name="Bernot A."/>
            <person name="Nicaud S."/>
            <person name="Jaffe D."/>
            <person name="Fisher S."/>
            <person name="Lutfalla G."/>
            <person name="Dossat C."/>
            <person name="Segurens B."/>
            <person name="Dasilva C."/>
            <person name="Salanoubat M."/>
            <person name="Levy M."/>
            <person name="Boudet N."/>
            <person name="Castellano S."/>
            <person name="Anthouard V."/>
            <person name="Jubin C."/>
            <person name="Castelli V."/>
            <person name="Katinka M."/>
            <person name="Vacherie B."/>
            <person name="Biemont C."/>
            <person name="Skalli Z."/>
            <person name="Cattolico L."/>
            <person name="Poulain J."/>
            <person name="De Berardinis V."/>
            <person name="Cruaud C."/>
            <person name="Duprat S."/>
            <person name="Brottier P."/>
            <person name="Coutanceau J.-P."/>
            <person name="Gouzy J."/>
            <person name="Parra G."/>
            <person name="Lardier G."/>
            <person name="Chapple C."/>
            <person name="McKernan K.J."/>
            <person name="McEwan P."/>
            <person name="Bosak S."/>
            <person name="Kellis M."/>
            <person name="Volff J.-N."/>
            <person name="Guigo R."/>
            <person name="Zody M.C."/>
            <person name="Mesirov J."/>
            <person name="Lindblad-Toh K."/>
            <person name="Birren B."/>
            <person name="Nusbaum C."/>
            <person name="Kahn D."/>
            <person name="Robinson-Rechavi M."/>
            <person name="Laudet V."/>
            <person name="Schachter V."/>
            <person name="Quetier F."/>
            <person name="Saurin W."/>
            <person name="Scarpelli C."/>
            <person name="Wincker P."/>
            <person name="Lander E.S."/>
            <person name="Weissenbach J."/>
            <person name="Roest Crollius H."/>
        </authorList>
    </citation>
    <scope>NUCLEOTIDE SEQUENCE [LARGE SCALE GENOMIC DNA]</scope>
</reference>
<evidence type="ECO:0000313" key="1">
    <source>
        <dbReference type="EMBL" id="CAG09524.1"/>
    </source>
</evidence>
<comment type="caution">
    <text evidence="1">The sequence shown here is derived from an EMBL/GenBank/DDBJ whole genome shotgun (WGS) entry which is preliminary data.</text>
</comment>
<sequence>MQTTLIGIEAAKQICIPNLLLEATSGVTAELV</sequence>
<reference evidence="1" key="2">
    <citation type="submission" date="2004-02" db="EMBL/GenBank/DDBJ databases">
        <authorList>
            <consortium name="Genoscope"/>
            <consortium name="Whitehead Institute Centre for Genome Research"/>
        </authorList>
    </citation>
    <scope>NUCLEOTIDE SEQUENCE</scope>
</reference>
<dbReference type="KEGG" id="tng:GSTEN00030836G001"/>
<organism evidence="1">
    <name type="scientific">Tetraodon nigroviridis</name>
    <name type="common">Spotted green pufferfish</name>
    <name type="synonym">Chelonodon nigroviridis</name>
    <dbReference type="NCBI Taxonomy" id="99883"/>
    <lineage>
        <taxon>Eukaryota</taxon>
        <taxon>Metazoa</taxon>
        <taxon>Chordata</taxon>
        <taxon>Craniata</taxon>
        <taxon>Vertebrata</taxon>
        <taxon>Euteleostomi</taxon>
        <taxon>Actinopterygii</taxon>
        <taxon>Neopterygii</taxon>
        <taxon>Teleostei</taxon>
        <taxon>Neoteleostei</taxon>
        <taxon>Acanthomorphata</taxon>
        <taxon>Eupercaria</taxon>
        <taxon>Tetraodontiformes</taxon>
        <taxon>Tetradontoidea</taxon>
        <taxon>Tetraodontidae</taxon>
        <taxon>Tetraodon</taxon>
    </lineage>
</organism>
<protein>
    <submittedName>
        <fullName evidence="1">(spotted green pufferfish) hypothetical protein</fullName>
    </submittedName>
</protein>
<accession>Q4RQ08</accession>
<name>Q4RQ08_TETNG</name>
<gene>
    <name evidence="1" type="ORF">GSTENG00030836001</name>
</gene>
<dbReference type="EMBL" id="CAAE01015006">
    <property type="protein sequence ID" value="CAG09524.1"/>
    <property type="molecule type" value="Genomic_DNA"/>
</dbReference>